<dbReference type="AlphaFoldDB" id="A0A132BSW5"/>
<keyword evidence="5" id="KW-1185">Reference proteome</keyword>
<gene>
    <name evidence="4" type="primary">virB9_1</name>
    <name evidence="4" type="ORF">TRIHO_37500</name>
</gene>
<evidence type="ECO:0000313" key="4">
    <source>
        <dbReference type="EMBL" id="KUP91414.1"/>
    </source>
</evidence>
<evidence type="ECO:0000256" key="2">
    <source>
        <dbReference type="ARBA" id="ARBA00022729"/>
    </source>
</evidence>
<comment type="similarity">
    <text evidence="1">Belongs to the TrbG/VirB9 family.</text>
</comment>
<dbReference type="PATRIC" id="fig|1768241.3.peg.3913"/>
<dbReference type="InterPro" id="IPR010258">
    <property type="entry name" value="Conjugal_tfr_TrbG/VirB9/CagX"/>
</dbReference>
<keyword evidence="2 3" id="KW-0732">Signal</keyword>
<dbReference type="RefSeq" id="WP_068247310.1">
    <property type="nucleotide sequence ID" value="NZ_LPUY01000096.1"/>
</dbReference>
<dbReference type="CDD" id="cd06911">
    <property type="entry name" value="VirB9_CagX_TrbG"/>
    <property type="match status" value="1"/>
</dbReference>
<organism evidence="4 5">
    <name type="scientific">Tritonibacter horizontis</name>
    <dbReference type="NCBI Taxonomy" id="1768241"/>
    <lineage>
        <taxon>Bacteria</taxon>
        <taxon>Pseudomonadati</taxon>
        <taxon>Pseudomonadota</taxon>
        <taxon>Alphaproteobacteria</taxon>
        <taxon>Rhodobacterales</taxon>
        <taxon>Paracoccaceae</taxon>
        <taxon>Tritonibacter</taxon>
    </lineage>
</organism>
<dbReference type="InterPro" id="IPR033645">
    <property type="entry name" value="VirB9/CagX/TrbG_C"/>
</dbReference>
<comment type="caution">
    <text evidence="4">The sequence shown here is derived from an EMBL/GenBank/DDBJ whole genome shotgun (WGS) entry which is preliminary data.</text>
</comment>
<sequence length="243" mass="26551">MKTFIIAIATVGGLLGTPALAERAPVTMGQDARVRHVTFNPTDVIRIDTHLRVNTSIEFGPGERINQVLIGDSASYEVEVLSNRNTISIKPVEARAATNLTIFTNRRAVAFYLTEGRSRTQSFRVVVNFPDERPAGRQLAAGGRDTGYQFAGSGAIRPVRVWNDGRSTFFEFRPGVRPSIFGLNAQGYEITQNSQTQGAVVRVTGVRDAYTIRMGDDHICITRETGGFTTEAAAVAALRGREF</sequence>
<dbReference type="OrthoDB" id="9815808at2"/>
<evidence type="ECO:0000256" key="1">
    <source>
        <dbReference type="ARBA" id="ARBA00006135"/>
    </source>
</evidence>
<protein>
    <submittedName>
        <fullName evidence="4">Type IV secretion system protein virB9</fullName>
    </submittedName>
</protein>
<evidence type="ECO:0000256" key="3">
    <source>
        <dbReference type="SAM" id="SignalP"/>
    </source>
</evidence>
<reference evidence="4 5" key="1">
    <citation type="submission" date="2015-12" db="EMBL/GenBank/DDBJ databases">
        <title>Genome sequence of the marine Rhodobacteraceae strain O3.65, Candidatus Tritonibacter horizontis.</title>
        <authorList>
            <person name="Poehlein A."/>
            <person name="Giebel H.A."/>
            <person name="Voget S."/>
            <person name="Brinkhoff T."/>
        </authorList>
    </citation>
    <scope>NUCLEOTIDE SEQUENCE [LARGE SCALE GENOMIC DNA]</scope>
    <source>
        <strain evidence="4 5">O3.65</strain>
    </source>
</reference>
<feature type="chain" id="PRO_5007288511" evidence="3">
    <location>
        <begin position="22"/>
        <end position="243"/>
    </location>
</feature>
<accession>A0A132BSW5</accession>
<dbReference type="Gene3D" id="2.60.40.2500">
    <property type="match status" value="1"/>
</dbReference>
<dbReference type="Proteomes" id="UP000068382">
    <property type="component" value="Unassembled WGS sequence"/>
</dbReference>
<feature type="signal peptide" evidence="3">
    <location>
        <begin position="1"/>
        <end position="21"/>
    </location>
</feature>
<proteinExistence type="inferred from homology"/>
<dbReference type="InterPro" id="IPR038161">
    <property type="entry name" value="VirB9/CagX/TrbG_C_sf"/>
</dbReference>
<name>A0A132BSW5_9RHOB</name>
<evidence type="ECO:0000313" key="5">
    <source>
        <dbReference type="Proteomes" id="UP000068382"/>
    </source>
</evidence>
<dbReference type="Pfam" id="PF03524">
    <property type="entry name" value="CagX"/>
    <property type="match status" value="1"/>
</dbReference>
<dbReference type="EMBL" id="LPUY01000096">
    <property type="protein sequence ID" value="KUP91414.1"/>
    <property type="molecule type" value="Genomic_DNA"/>
</dbReference>